<reference evidence="2 3" key="1">
    <citation type="submission" date="2015-12" db="EMBL/GenBank/DDBJ databases">
        <title>The genome of Folsomia candida.</title>
        <authorList>
            <person name="Faddeeva A."/>
            <person name="Derks M.F."/>
            <person name="Anvar Y."/>
            <person name="Smit S."/>
            <person name="Van Straalen N."/>
            <person name="Roelofs D."/>
        </authorList>
    </citation>
    <scope>NUCLEOTIDE SEQUENCE [LARGE SCALE GENOMIC DNA]</scope>
    <source>
        <strain evidence="2 3">VU population</strain>
        <tissue evidence="2">Whole body</tissue>
    </source>
</reference>
<dbReference type="Gene3D" id="3.40.50.1910">
    <property type="match status" value="1"/>
</dbReference>
<dbReference type="InterPro" id="IPR036045">
    <property type="entry name" value="Sec1-like_sf"/>
</dbReference>
<dbReference type="InterPro" id="IPR001619">
    <property type="entry name" value="Sec1-like"/>
</dbReference>
<evidence type="ECO:0000313" key="2">
    <source>
        <dbReference type="EMBL" id="OXA62148.1"/>
    </source>
</evidence>
<name>A0A226EY95_FOLCA</name>
<dbReference type="Gene3D" id="3.40.50.2060">
    <property type="match status" value="1"/>
</dbReference>
<dbReference type="Proteomes" id="UP000198287">
    <property type="component" value="Unassembled WGS sequence"/>
</dbReference>
<dbReference type="Gene3D" id="1.25.40.60">
    <property type="match status" value="1"/>
</dbReference>
<dbReference type="PIRSF" id="PIRSF005715">
    <property type="entry name" value="VPS45_Sec1"/>
    <property type="match status" value="1"/>
</dbReference>
<evidence type="ECO:0000313" key="3">
    <source>
        <dbReference type="Proteomes" id="UP000198287"/>
    </source>
</evidence>
<comment type="caution">
    <text evidence="2">The sequence shown here is derived from an EMBL/GenBank/DDBJ whole genome shotgun (WGS) entry which is preliminary data.</text>
</comment>
<accession>A0A226EY95</accession>
<dbReference type="Gene3D" id="3.90.830.10">
    <property type="entry name" value="Syntaxin Binding Protein 1, Chain A, domain 2"/>
    <property type="match status" value="1"/>
</dbReference>
<gene>
    <name evidence="2" type="ORF">Fcan01_02555</name>
</gene>
<sequence length="677" mass="75688">MAVSGQIMSLRDRQIVSVLQMLNLNETQANSSSGGSVPKEPIWKVLIYDRVGMDILTPLFTVQELRQNGITLHIPLHSPERTVSSSSSIPDVPAIYFALPNDENVDRICRDVQSNLYGTFFLNFIRPIPRSKIEEVASAVLNSGDTKCVNKVYDQYVDFVCLEDEFFVLNSGNKSSEEFYALNRPSITDSEMNAMISGVVDSLFSVLVTYGQVPIIRTPKGNAAEQIGEKLDKKIRDNLQDPRASLFNQSGSMVNSGDSFGSNYYANSRPLLVILDRNMDLATPLAHPWTYQSLTHDVLENTQNQVKFVEEQTGKPPSQKTYSVDTRRDPFWSTHRGSPFPTVAEAIQNELEEYRKSEDDVKKLKQTMGLENPDLMEFDVSDNTTKLTNAIKDLPQLLEKKRVLDGHTSIATAILSQIKSRSLDTYYEMESKLLTKSEAVQINNILLTPNMGTFEDKMRLYLIYYLMNNGSVSHSELEQFLQSLSSVAMSEREEALLDAVEFVKKWISYSKMAASVVNPSYNLGLQRGGQSSSMLNKLVSGSSFLMEGVRNLVFKRQNLPLTKITLDLMEGREVEDNFRYFDPKQLKQSSTKPTQPLAFNECIVFVVGGGNYIEYQNMMDCFRKKDVGGGGVGGGISNSGMGGPSGGPTKRIIYGASCLYNGSEFLEQLARLGREMK</sequence>
<proteinExistence type="inferred from homology"/>
<dbReference type="InterPro" id="IPR043127">
    <property type="entry name" value="Sec-1-like_dom3a"/>
</dbReference>
<dbReference type="GO" id="GO:0016192">
    <property type="term" value="P:vesicle-mediated transport"/>
    <property type="evidence" value="ECO:0007669"/>
    <property type="project" value="InterPro"/>
</dbReference>
<dbReference type="AlphaFoldDB" id="A0A226EY95"/>
<dbReference type="OrthoDB" id="10251230at2759"/>
<keyword evidence="3" id="KW-1185">Reference proteome</keyword>
<protein>
    <submittedName>
        <fullName evidence="2">Protein sly1</fullName>
    </submittedName>
</protein>
<dbReference type="STRING" id="158441.A0A226EY95"/>
<organism evidence="2 3">
    <name type="scientific">Folsomia candida</name>
    <name type="common">Springtail</name>
    <dbReference type="NCBI Taxonomy" id="158441"/>
    <lineage>
        <taxon>Eukaryota</taxon>
        <taxon>Metazoa</taxon>
        <taxon>Ecdysozoa</taxon>
        <taxon>Arthropoda</taxon>
        <taxon>Hexapoda</taxon>
        <taxon>Collembola</taxon>
        <taxon>Entomobryomorpha</taxon>
        <taxon>Isotomoidea</taxon>
        <taxon>Isotomidae</taxon>
        <taxon>Proisotominae</taxon>
        <taxon>Folsomia</taxon>
    </lineage>
</organism>
<dbReference type="OMA" id="VNDLRAW"/>
<dbReference type="SUPFAM" id="SSF56815">
    <property type="entry name" value="Sec1/munc18-like (SM) proteins"/>
    <property type="match status" value="1"/>
</dbReference>
<dbReference type="EMBL" id="LNIX01000001">
    <property type="protein sequence ID" value="OXA62148.1"/>
    <property type="molecule type" value="Genomic_DNA"/>
</dbReference>
<dbReference type="Pfam" id="PF00995">
    <property type="entry name" value="Sec1"/>
    <property type="match status" value="1"/>
</dbReference>
<evidence type="ECO:0000256" key="1">
    <source>
        <dbReference type="ARBA" id="ARBA00009884"/>
    </source>
</evidence>
<dbReference type="PANTHER" id="PTHR11679">
    <property type="entry name" value="VESICLE PROTEIN SORTING-ASSOCIATED"/>
    <property type="match status" value="1"/>
</dbReference>
<dbReference type="InterPro" id="IPR043154">
    <property type="entry name" value="Sec-1-like_dom1"/>
</dbReference>
<comment type="similarity">
    <text evidence="1">Belongs to the STXBP/unc-18/SEC1 family.</text>
</comment>
<dbReference type="InterPro" id="IPR027482">
    <property type="entry name" value="Sec1-like_dom2"/>
</dbReference>